<dbReference type="AlphaFoldDB" id="A0A4P9ZNY7"/>
<keyword evidence="4" id="KW-1185">Reference proteome</keyword>
<reference evidence="4" key="1">
    <citation type="journal article" date="2018" name="Nat. Microbiol.">
        <title>Leveraging single-cell genomics to expand the fungal tree of life.</title>
        <authorList>
            <person name="Ahrendt S.R."/>
            <person name="Quandt C.A."/>
            <person name="Ciobanu D."/>
            <person name="Clum A."/>
            <person name="Salamov A."/>
            <person name="Andreopoulos B."/>
            <person name="Cheng J.F."/>
            <person name="Woyke T."/>
            <person name="Pelin A."/>
            <person name="Henrissat B."/>
            <person name="Reynolds N.K."/>
            <person name="Benny G.L."/>
            <person name="Smith M.E."/>
            <person name="James T.Y."/>
            <person name="Grigoriev I.V."/>
        </authorList>
    </citation>
    <scope>NUCLEOTIDE SEQUENCE [LARGE SCALE GENOMIC DNA]</scope>
    <source>
        <strain evidence="4">RSA 468</strain>
    </source>
</reference>
<dbReference type="PROSITE" id="PS50090">
    <property type="entry name" value="MYB_LIKE"/>
    <property type="match status" value="1"/>
</dbReference>
<evidence type="ECO:0000259" key="2">
    <source>
        <dbReference type="PROSITE" id="PS50090"/>
    </source>
</evidence>
<name>A0A4P9ZNY7_9FUNG</name>
<protein>
    <recommendedName>
        <fullName evidence="2">Myb-like domain-containing protein</fullName>
    </recommendedName>
</protein>
<accession>A0A4P9ZNY7</accession>
<gene>
    <name evidence="3" type="ORF">BJ085DRAFT_14701</name>
</gene>
<feature type="domain" description="Myb-like" evidence="2">
    <location>
        <begin position="84"/>
        <end position="130"/>
    </location>
</feature>
<evidence type="ECO:0000313" key="3">
    <source>
        <dbReference type="EMBL" id="RKP34915.1"/>
    </source>
</evidence>
<dbReference type="InterPro" id="IPR009057">
    <property type="entry name" value="Homeodomain-like_sf"/>
</dbReference>
<feature type="compositionally biased region" description="Basic and acidic residues" evidence="1">
    <location>
        <begin position="1"/>
        <end position="15"/>
    </location>
</feature>
<dbReference type="SUPFAM" id="SSF46689">
    <property type="entry name" value="Homeodomain-like"/>
    <property type="match status" value="1"/>
</dbReference>
<dbReference type="Proteomes" id="UP000268162">
    <property type="component" value="Unassembled WGS sequence"/>
</dbReference>
<sequence>MAKYEFEANAKDSWDKNGGGTFSFKNPLGEPEGPSATKSKSGGRKRNVLNGWSSAKFVASKLFKKNPNAYFYRHNEPGTEQWTGDWTEEEKQLFLNTARDFGCGDKWGLFASYIPNRVGYQCSNYYRQVILPEGLVVDPNYRVSFIICHY</sequence>
<dbReference type="InterPro" id="IPR001005">
    <property type="entry name" value="SANT/Myb"/>
</dbReference>
<dbReference type="Gene3D" id="1.10.10.60">
    <property type="entry name" value="Homeodomain-like"/>
    <property type="match status" value="1"/>
</dbReference>
<feature type="region of interest" description="Disordered" evidence="1">
    <location>
        <begin position="1"/>
        <end position="47"/>
    </location>
</feature>
<proteinExistence type="predicted"/>
<organism evidence="3 4">
    <name type="scientific">Dimargaris cristalligena</name>
    <dbReference type="NCBI Taxonomy" id="215637"/>
    <lineage>
        <taxon>Eukaryota</taxon>
        <taxon>Fungi</taxon>
        <taxon>Fungi incertae sedis</taxon>
        <taxon>Zoopagomycota</taxon>
        <taxon>Kickxellomycotina</taxon>
        <taxon>Dimargaritomycetes</taxon>
        <taxon>Dimargaritales</taxon>
        <taxon>Dimargaritaceae</taxon>
        <taxon>Dimargaris</taxon>
    </lineage>
</organism>
<dbReference type="CDD" id="cd00167">
    <property type="entry name" value="SANT"/>
    <property type="match status" value="1"/>
</dbReference>
<dbReference type="STRING" id="215637.A0A4P9ZNY7"/>
<evidence type="ECO:0000256" key="1">
    <source>
        <dbReference type="SAM" id="MobiDB-lite"/>
    </source>
</evidence>
<dbReference type="Pfam" id="PF00249">
    <property type="entry name" value="Myb_DNA-binding"/>
    <property type="match status" value="1"/>
</dbReference>
<dbReference type="EMBL" id="ML003026">
    <property type="protein sequence ID" value="RKP34915.1"/>
    <property type="molecule type" value="Genomic_DNA"/>
</dbReference>
<evidence type="ECO:0000313" key="4">
    <source>
        <dbReference type="Proteomes" id="UP000268162"/>
    </source>
</evidence>